<dbReference type="RefSeq" id="WP_267780930.1">
    <property type="nucleotide sequence ID" value="NZ_CP113089.1"/>
</dbReference>
<evidence type="ECO:0000256" key="5">
    <source>
        <dbReference type="ARBA" id="ARBA00022692"/>
    </source>
</evidence>
<dbReference type="Pfam" id="PF02699">
    <property type="entry name" value="YajC"/>
    <property type="match status" value="1"/>
</dbReference>
<evidence type="ECO:0000256" key="9">
    <source>
        <dbReference type="ARBA" id="ARBA00023136"/>
    </source>
</evidence>
<dbReference type="GO" id="GO:0015031">
    <property type="term" value="P:protein transport"/>
    <property type="evidence" value="ECO:0007669"/>
    <property type="project" value="UniProtKB-KW"/>
</dbReference>
<keyword evidence="13" id="KW-1185">Reference proteome</keyword>
<reference evidence="12" key="1">
    <citation type="submission" date="2022-11" db="EMBL/GenBank/DDBJ databases">
        <title>Description of Microcella daejonensis nov. sp, isolated from riverside soil.</title>
        <authorList>
            <person name="Molina K.M."/>
            <person name="Kim S.B."/>
        </authorList>
    </citation>
    <scope>NUCLEOTIDE SEQUENCE</scope>
    <source>
        <strain evidence="12">MMS21-STM12</strain>
    </source>
</reference>
<keyword evidence="3" id="KW-0813">Transport</keyword>
<keyword evidence="9 11" id="KW-0472">Membrane</keyword>
<evidence type="ECO:0000313" key="13">
    <source>
        <dbReference type="Proteomes" id="UP001164706"/>
    </source>
</evidence>
<evidence type="ECO:0000256" key="10">
    <source>
        <dbReference type="SAM" id="MobiDB-lite"/>
    </source>
</evidence>
<name>A0A9E8MKC6_9MICO</name>
<evidence type="ECO:0000256" key="1">
    <source>
        <dbReference type="ARBA" id="ARBA00004162"/>
    </source>
</evidence>
<evidence type="ECO:0000256" key="3">
    <source>
        <dbReference type="ARBA" id="ARBA00022448"/>
    </source>
</evidence>
<evidence type="ECO:0000256" key="8">
    <source>
        <dbReference type="ARBA" id="ARBA00023010"/>
    </source>
</evidence>
<gene>
    <name evidence="12" type="primary">yajC</name>
    <name evidence="12" type="ORF">OVN18_11615</name>
</gene>
<accession>A0A9E8MKC6</accession>
<dbReference type="NCBIfam" id="TIGR00739">
    <property type="entry name" value="yajC"/>
    <property type="match status" value="1"/>
</dbReference>
<comment type="similarity">
    <text evidence="2">Belongs to the YajC family.</text>
</comment>
<evidence type="ECO:0000256" key="6">
    <source>
        <dbReference type="ARBA" id="ARBA00022927"/>
    </source>
</evidence>
<keyword evidence="5 11" id="KW-0812">Transmembrane</keyword>
<keyword evidence="7 11" id="KW-1133">Transmembrane helix</keyword>
<organism evidence="12 13">
    <name type="scientific">Microcella daejeonensis</name>
    <dbReference type="NCBI Taxonomy" id="2994971"/>
    <lineage>
        <taxon>Bacteria</taxon>
        <taxon>Bacillati</taxon>
        <taxon>Actinomycetota</taxon>
        <taxon>Actinomycetes</taxon>
        <taxon>Micrococcales</taxon>
        <taxon>Microbacteriaceae</taxon>
        <taxon>Microcella</taxon>
    </lineage>
</organism>
<dbReference type="AlphaFoldDB" id="A0A9E8MKC6"/>
<dbReference type="GO" id="GO:0005886">
    <property type="term" value="C:plasma membrane"/>
    <property type="evidence" value="ECO:0007669"/>
    <property type="project" value="UniProtKB-SubCell"/>
</dbReference>
<evidence type="ECO:0000256" key="7">
    <source>
        <dbReference type="ARBA" id="ARBA00022989"/>
    </source>
</evidence>
<sequence length="124" mass="13599">MDPLTIVMLAVLALLIFFMFRNSKKRKEEMAKLQDKMVPGAEIMTNFGLFGTLVSVDEENNVAVIETAPGSTVRVHRQTLARVVEDDEALVAGDDDVDAVEHEAPQLNVSSVDPAVDEKRSGDK</sequence>
<proteinExistence type="inferred from homology"/>
<keyword evidence="8" id="KW-0811">Translocation</keyword>
<evidence type="ECO:0000256" key="11">
    <source>
        <dbReference type="SAM" id="Phobius"/>
    </source>
</evidence>
<protein>
    <submittedName>
        <fullName evidence="12">Preprotein translocase subunit YajC</fullName>
    </submittedName>
</protein>
<dbReference type="KEGG" id="mdb:OVN18_11615"/>
<evidence type="ECO:0000256" key="2">
    <source>
        <dbReference type="ARBA" id="ARBA00006742"/>
    </source>
</evidence>
<feature type="region of interest" description="Disordered" evidence="10">
    <location>
        <begin position="102"/>
        <end position="124"/>
    </location>
</feature>
<evidence type="ECO:0000313" key="12">
    <source>
        <dbReference type="EMBL" id="WAB81174.1"/>
    </source>
</evidence>
<dbReference type="PANTHER" id="PTHR33909">
    <property type="entry name" value="SEC TRANSLOCON ACCESSORY COMPLEX SUBUNIT YAJC"/>
    <property type="match status" value="1"/>
</dbReference>
<keyword evidence="4" id="KW-1003">Cell membrane</keyword>
<dbReference type="Proteomes" id="UP001164706">
    <property type="component" value="Chromosome"/>
</dbReference>
<feature type="transmembrane region" description="Helical" evidence="11">
    <location>
        <begin position="6"/>
        <end position="23"/>
    </location>
</feature>
<dbReference type="InterPro" id="IPR003849">
    <property type="entry name" value="Preprotein_translocase_YajC"/>
</dbReference>
<dbReference type="EMBL" id="CP113089">
    <property type="protein sequence ID" value="WAB81174.1"/>
    <property type="molecule type" value="Genomic_DNA"/>
</dbReference>
<dbReference type="PANTHER" id="PTHR33909:SF1">
    <property type="entry name" value="SEC TRANSLOCON ACCESSORY COMPLEX SUBUNIT YAJC"/>
    <property type="match status" value="1"/>
</dbReference>
<keyword evidence="6" id="KW-0653">Protein transport</keyword>
<evidence type="ECO:0000256" key="4">
    <source>
        <dbReference type="ARBA" id="ARBA00022475"/>
    </source>
</evidence>
<dbReference type="SMART" id="SM01323">
    <property type="entry name" value="YajC"/>
    <property type="match status" value="1"/>
</dbReference>
<comment type="subcellular location">
    <subcellularLocation>
        <location evidence="1">Cell membrane</location>
        <topology evidence="1">Single-pass membrane protein</topology>
    </subcellularLocation>
</comment>